<feature type="compositionally biased region" description="Polar residues" evidence="12">
    <location>
        <begin position="433"/>
        <end position="447"/>
    </location>
</feature>
<keyword evidence="3 13" id="KW-0812">Transmembrane</keyword>
<comment type="caution">
    <text evidence="15">The sequence shown here is derived from an EMBL/GenBank/DDBJ whole genome shotgun (WGS) entry which is preliminary data.</text>
</comment>
<keyword evidence="5" id="KW-0677">Repeat</keyword>
<dbReference type="InterPro" id="IPR050174">
    <property type="entry name" value="Protocadherin/Cadherin-CA"/>
</dbReference>
<evidence type="ECO:0000256" key="12">
    <source>
        <dbReference type="SAM" id="MobiDB-lite"/>
    </source>
</evidence>
<evidence type="ECO:0000256" key="5">
    <source>
        <dbReference type="ARBA" id="ARBA00022737"/>
    </source>
</evidence>
<dbReference type="GO" id="GO:0007156">
    <property type="term" value="P:homophilic cell adhesion via plasma membrane adhesion molecules"/>
    <property type="evidence" value="ECO:0007669"/>
    <property type="project" value="InterPro"/>
</dbReference>
<feature type="compositionally biased region" description="Basic and acidic residues" evidence="12">
    <location>
        <begin position="418"/>
        <end position="430"/>
    </location>
</feature>
<dbReference type="FunFam" id="2.60.40.60:FF:000020">
    <property type="entry name" value="Dachsous cadherin-related 1b"/>
    <property type="match status" value="2"/>
</dbReference>
<feature type="compositionally biased region" description="Polar residues" evidence="12">
    <location>
        <begin position="534"/>
        <end position="550"/>
    </location>
</feature>
<evidence type="ECO:0000256" key="11">
    <source>
        <dbReference type="PROSITE-ProRule" id="PRU00043"/>
    </source>
</evidence>
<dbReference type="SUPFAM" id="SSF49313">
    <property type="entry name" value="Cadherin-like"/>
    <property type="match status" value="3"/>
</dbReference>
<evidence type="ECO:0000256" key="6">
    <source>
        <dbReference type="ARBA" id="ARBA00022837"/>
    </source>
</evidence>
<evidence type="ECO:0000256" key="7">
    <source>
        <dbReference type="ARBA" id="ARBA00022889"/>
    </source>
</evidence>
<reference evidence="15 16" key="1">
    <citation type="submission" date="2024-04" db="EMBL/GenBank/DDBJ databases">
        <authorList>
            <consortium name="Genoscope - CEA"/>
            <person name="William W."/>
        </authorList>
    </citation>
    <scope>NUCLEOTIDE SEQUENCE [LARGE SCALE GENOMIC DNA]</scope>
</reference>
<keyword evidence="16" id="KW-1185">Reference proteome</keyword>
<dbReference type="SMART" id="SM00112">
    <property type="entry name" value="CA"/>
    <property type="match status" value="3"/>
</dbReference>
<dbReference type="AlphaFoldDB" id="A0AAV2GYY6"/>
<feature type="region of interest" description="Disordered" evidence="12">
    <location>
        <begin position="473"/>
        <end position="598"/>
    </location>
</feature>
<name>A0AAV2GYY6_LYMST</name>
<feature type="compositionally biased region" description="Polar residues" evidence="12">
    <location>
        <begin position="560"/>
        <end position="570"/>
    </location>
</feature>
<evidence type="ECO:0000256" key="1">
    <source>
        <dbReference type="ARBA" id="ARBA00004251"/>
    </source>
</evidence>
<dbReference type="PANTHER" id="PTHR24028">
    <property type="entry name" value="CADHERIN-87A"/>
    <property type="match status" value="1"/>
</dbReference>
<dbReference type="InterPro" id="IPR020894">
    <property type="entry name" value="Cadherin_CS"/>
</dbReference>
<feature type="domain" description="Cadherin" evidence="14">
    <location>
        <begin position="229"/>
        <end position="334"/>
    </location>
</feature>
<feature type="compositionally biased region" description="Basic and acidic residues" evidence="12">
    <location>
        <begin position="576"/>
        <end position="585"/>
    </location>
</feature>
<comment type="subcellular location">
    <subcellularLocation>
        <location evidence="1">Cell membrane</location>
        <topology evidence="1">Single-pass type I membrane protein</topology>
    </subcellularLocation>
</comment>
<dbReference type="Pfam" id="PF00028">
    <property type="entry name" value="Cadherin"/>
    <property type="match status" value="3"/>
</dbReference>
<feature type="domain" description="Cadherin" evidence="14">
    <location>
        <begin position="22"/>
        <end position="123"/>
    </location>
</feature>
<evidence type="ECO:0000259" key="14">
    <source>
        <dbReference type="PROSITE" id="PS50268"/>
    </source>
</evidence>
<keyword evidence="2" id="KW-1003">Cell membrane</keyword>
<evidence type="ECO:0000256" key="2">
    <source>
        <dbReference type="ARBA" id="ARBA00022475"/>
    </source>
</evidence>
<dbReference type="GO" id="GO:0005509">
    <property type="term" value="F:calcium ion binding"/>
    <property type="evidence" value="ECO:0007669"/>
    <property type="project" value="UniProtKB-UniRule"/>
</dbReference>
<evidence type="ECO:0000313" key="16">
    <source>
        <dbReference type="Proteomes" id="UP001497497"/>
    </source>
</evidence>
<keyword evidence="10" id="KW-0325">Glycoprotein</keyword>
<keyword evidence="8 13" id="KW-1133">Transmembrane helix</keyword>
<feature type="transmembrane region" description="Helical" evidence="13">
    <location>
        <begin position="342"/>
        <end position="366"/>
    </location>
</feature>
<dbReference type="GO" id="GO:0005886">
    <property type="term" value="C:plasma membrane"/>
    <property type="evidence" value="ECO:0007669"/>
    <property type="project" value="UniProtKB-SubCell"/>
</dbReference>
<evidence type="ECO:0000256" key="9">
    <source>
        <dbReference type="ARBA" id="ARBA00023136"/>
    </source>
</evidence>
<evidence type="ECO:0000256" key="8">
    <source>
        <dbReference type="ARBA" id="ARBA00022989"/>
    </source>
</evidence>
<accession>A0AAV2GYY6</accession>
<evidence type="ECO:0000256" key="10">
    <source>
        <dbReference type="ARBA" id="ARBA00023180"/>
    </source>
</evidence>
<dbReference type="PROSITE" id="PS50268">
    <property type="entry name" value="CADHERIN_2"/>
    <property type="match status" value="3"/>
</dbReference>
<feature type="domain" description="Cadherin" evidence="14">
    <location>
        <begin position="124"/>
        <end position="225"/>
    </location>
</feature>
<organism evidence="15 16">
    <name type="scientific">Lymnaea stagnalis</name>
    <name type="common">Great pond snail</name>
    <name type="synonym">Helix stagnalis</name>
    <dbReference type="NCBI Taxonomy" id="6523"/>
    <lineage>
        <taxon>Eukaryota</taxon>
        <taxon>Metazoa</taxon>
        <taxon>Spiralia</taxon>
        <taxon>Lophotrochozoa</taxon>
        <taxon>Mollusca</taxon>
        <taxon>Gastropoda</taxon>
        <taxon>Heterobranchia</taxon>
        <taxon>Euthyneura</taxon>
        <taxon>Panpulmonata</taxon>
        <taxon>Hygrophila</taxon>
        <taxon>Lymnaeoidea</taxon>
        <taxon>Lymnaeidae</taxon>
        <taxon>Lymnaea</taxon>
    </lineage>
</organism>
<keyword evidence="4" id="KW-0732">Signal</keyword>
<keyword evidence="6 11" id="KW-0106">Calcium</keyword>
<dbReference type="Proteomes" id="UP001497497">
    <property type="component" value="Unassembled WGS sequence"/>
</dbReference>
<evidence type="ECO:0000313" key="15">
    <source>
        <dbReference type="EMBL" id="CAL1526296.1"/>
    </source>
</evidence>
<dbReference type="InterPro" id="IPR015919">
    <property type="entry name" value="Cadherin-like_sf"/>
</dbReference>
<evidence type="ECO:0000256" key="13">
    <source>
        <dbReference type="SAM" id="Phobius"/>
    </source>
</evidence>
<sequence length="684" mass="74731">MSDTVNFLIKVKDENDNTPHFLEASYQKSIPENNKPNQILLKVTALDSDIGENGRITYSLIDADEDLRIDARGNIIAVKPLDHETKPVLRFKVLASDNGAEKRASTADVAIQVTDVNDEAPAFDKPTYEFDVLENLPENTTVNTVRATDRDSGDNGAVVYSMLPKLSPFRILSNGAIVTKEELDREVHDLYTMTVYAEDKGKPSLTGTATVLIRIGDQNDHKPRILYPRSGNSTVAISFDAKPGAPVLSILAEDEDSGPNKQLEYHLVSNPTNQMFKISKDTGEIILQRSLTAQDAGRHRLTVVVSDKSPSYQLASNSSFDVIIFAPNETETAGNDREREHVLVVIVLGVVTGLVTVAVVITIVVIRRADAQRRKYVQSRSKILPEVERLETEKASVEYVISNSVTDGSKVGQDGGDELSRDVTHDEGFADKSFNTSQGSGGTTDQSDWSKALRLHQDLLKLHGVDPGFLVQASTGDDVTSDGSCESTTCDSGRGGSEEENGSHGRASPVNKDGTLYNNLNNPPRPQRQPFGQRMNSIQRPAFSSFSSGRPQGHAMDLASPTQSDRSSNAPVKHVSFREDPRRDWPQPNPQQLRGPAMIPGVERWGSTFGVDLHKSDLRGQADLNLTLDQSFDTGDDGNSTTTSGSYTVDDLSPRAMSPRTMSPRAMSPRVMNARSFLPEQAVV</sequence>
<dbReference type="EMBL" id="CAXITT010000003">
    <property type="protein sequence ID" value="CAL1526296.1"/>
    <property type="molecule type" value="Genomic_DNA"/>
</dbReference>
<dbReference type="PRINTS" id="PR00205">
    <property type="entry name" value="CADHERIN"/>
</dbReference>
<dbReference type="CDD" id="cd11304">
    <property type="entry name" value="Cadherin_repeat"/>
    <property type="match status" value="3"/>
</dbReference>
<evidence type="ECO:0000256" key="3">
    <source>
        <dbReference type="ARBA" id="ARBA00022692"/>
    </source>
</evidence>
<feature type="region of interest" description="Disordered" evidence="12">
    <location>
        <begin position="630"/>
        <end position="667"/>
    </location>
</feature>
<keyword evidence="9 13" id="KW-0472">Membrane</keyword>
<evidence type="ECO:0000256" key="4">
    <source>
        <dbReference type="ARBA" id="ARBA00022729"/>
    </source>
</evidence>
<dbReference type="PANTHER" id="PTHR24028:SF146">
    <property type="entry name" value="CADHERIN 96CB, ISOFORM D-RELATED"/>
    <property type="match status" value="1"/>
</dbReference>
<keyword evidence="7" id="KW-0130">Cell adhesion</keyword>
<dbReference type="PROSITE" id="PS00232">
    <property type="entry name" value="CADHERIN_1"/>
    <property type="match status" value="1"/>
</dbReference>
<feature type="region of interest" description="Disordered" evidence="12">
    <location>
        <begin position="407"/>
        <end position="447"/>
    </location>
</feature>
<gene>
    <name evidence="15" type="ORF">GSLYS_00000473001</name>
</gene>
<dbReference type="FunFam" id="2.60.40.60:FF:000004">
    <property type="entry name" value="Protocadherin 1 gamma 2"/>
    <property type="match status" value="1"/>
</dbReference>
<feature type="compositionally biased region" description="Low complexity" evidence="12">
    <location>
        <begin position="637"/>
        <end position="648"/>
    </location>
</feature>
<dbReference type="Gene3D" id="2.60.40.60">
    <property type="entry name" value="Cadherins"/>
    <property type="match status" value="3"/>
</dbReference>
<dbReference type="InterPro" id="IPR002126">
    <property type="entry name" value="Cadherin-like_dom"/>
</dbReference>
<feature type="compositionally biased region" description="Polar residues" evidence="12">
    <location>
        <begin position="473"/>
        <end position="491"/>
    </location>
</feature>
<protein>
    <recommendedName>
        <fullName evidence="14">Cadherin domain-containing protein</fullName>
    </recommendedName>
</protein>
<proteinExistence type="predicted"/>